<dbReference type="Pfam" id="PF20169">
    <property type="entry name" value="DUF6537"/>
    <property type="match status" value="1"/>
</dbReference>
<name>A0A2S5THI1_9GAMM</name>
<accession>A0A2S5THI1</accession>
<dbReference type="NCBIfam" id="NF009588">
    <property type="entry name" value="PRK13029.1"/>
    <property type="match status" value="1"/>
</dbReference>
<dbReference type="GO" id="GO:0044281">
    <property type="term" value="P:small molecule metabolic process"/>
    <property type="evidence" value="ECO:0007669"/>
    <property type="project" value="UniProtKB-ARBA"/>
</dbReference>
<feature type="domain" description="Thiamine pyrophosphate enzyme TPP-binding" evidence="3">
    <location>
        <begin position="472"/>
        <end position="623"/>
    </location>
</feature>
<dbReference type="EMBL" id="PSNW01000003">
    <property type="protein sequence ID" value="PPE74439.1"/>
    <property type="molecule type" value="Genomic_DNA"/>
</dbReference>
<dbReference type="GO" id="GO:0030976">
    <property type="term" value="F:thiamine pyrophosphate binding"/>
    <property type="evidence" value="ECO:0007669"/>
    <property type="project" value="InterPro"/>
</dbReference>
<keyword evidence="6" id="KW-1185">Reference proteome</keyword>
<evidence type="ECO:0000259" key="3">
    <source>
        <dbReference type="Pfam" id="PF02775"/>
    </source>
</evidence>
<dbReference type="Proteomes" id="UP000238220">
    <property type="component" value="Unassembled WGS sequence"/>
</dbReference>
<evidence type="ECO:0000313" key="6">
    <source>
        <dbReference type="Proteomes" id="UP000238220"/>
    </source>
</evidence>
<proteinExistence type="predicted"/>
<comment type="caution">
    <text evidence="5">The sequence shown here is derived from an EMBL/GenBank/DDBJ whole genome shotgun (WGS) entry which is preliminary data.</text>
</comment>
<dbReference type="RefSeq" id="WP_104229597.1">
    <property type="nucleotide sequence ID" value="NZ_PSNW01000003.1"/>
</dbReference>
<protein>
    <submittedName>
        <fullName evidence="5">Indolepyruvate ferredoxin oxidoreductase family protein</fullName>
    </submittedName>
</protein>
<feature type="domain" description="DUF6537" evidence="4">
    <location>
        <begin position="973"/>
        <end position="1165"/>
    </location>
</feature>
<dbReference type="Pfam" id="PF01558">
    <property type="entry name" value="POR"/>
    <property type="match status" value="1"/>
</dbReference>
<dbReference type="SUPFAM" id="SSF53323">
    <property type="entry name" value="Pyruvate-ferredoxin oxidoreductase, PFOR, domain III"/>
    <property type="match status" value="1"/>
</dbReference>
<dbReference type="InterPro" id="IPR002880">
    <property type="entry name" value="Pyrv_Fd/Flavodoxin_OxRdtase_N"/>
</dbReference>
<dbReference type="Gene3D" id="3.40.920.10">
    <property type="entry name" value="Pyruvate-ferredoxin oxidoreductase, PFOR, domain III"/>
    <property type="match status" value="1"/>
</dbReference>
<dbReference type="InterPro" id="IPR051457">
    <property type="entry name" value="2-oxoacid:Fd_oxidoreductase"/>
</dbReference>
<sequence length="1182" mass="128702">MDLPLAEPPAGLRNLSLQDKYRCSGEPVYLSGTQAFVRLLMLQKERDLLAGLNTAGFVSGYRGSPLGGVDRALWQAGAELQRHGIRFQPGLNEDLAATAVWGTQQVGLQPGAKVDGVFSLWYGKGPGVDRSLDALKHANAAGTAAYGGVIALAGDDHAAKSSSLPHQSDHVFAAAGMPVVFPASVQEILDLGLHAWAMSRYAGVWVAMKCISDVVESASSVIADARRVEPRLPTDFPLPEGGLSIRWPDSPLQQEARLLNHKLYAVLAYIRANGLNHDVTHPRHPRFGIIASGKAWLDTLQALADLGLGLRDCEEIGIRLHKVSVIWPLDATTSRGFATGLQEILVVEEKRQLIEYALKEELYGWRDDVRPRVIGKFDSRDGGEHAVPQGEWMLPIRGELSPAQIANAVASRVLRMELPEGLRERVSQRLAQINRLCARSADPLEARLAYYCSGCPHNTSTQVPEGSRALGGIGCHYMALWMPERRTATFTQMGGEGVPWIGQAPFTAEKHVFANLGDGTYFHSGTLAIRAAVAAGVNITYKILYNDAVAMTGGQPLDGVLTVPQIVRQLQAERVAKIVVVSDDIDKYAQAEEPIPAGTEVHHRDHLEAVQQRLRELPGCTVIVYDQVCAAEKRRRRKQIVDGRPLMEDPPRRLWINEAVCEGCGDCSAQSSCLSIEPVETALGRKRQINQSTCNKDYSCAKGFCPSFVTVKGGRLRRQAGASQGELQPPAVPPPRLPALEAPYGILVTGIGGSGVVTIGQLLGMAAHLEGKAVTTLDITGVSQKGGAVLSHVRLAPAGAAMTAARIGTGSADAVIGCDLVVTAGEEALSKMSPGRTHAVVNSHVAPTARFLHDRDWRYPAEAAQAKLREACGEDRSDFVEAGRLAAALAGDSLAVNPFMLGYAWQRGLLPLSREALRRAIELNGVAVAQNQQAFEWGRYAAHDAAGLRRLLAPAQVVSLPPREPPLAQRVVQCSALLADYGNGAYAARYRHLVERVEQAEAGLSAQRRLSEAVARNYARLLAYKDEYEVARLYSSPAFREQLARVFEGDYRIEYNLAPPLLARRNDRGEPLKRSFGAWMGVVLRLLAKLRFLRGTPFDVFGYTQDRRDERELIRRYERTMEEILPALSPANLATAVEIAALPEQIRGFGHVKRASLRAVEPQWERLMARFRSAAPAKLSAR</sequence>
<dbReference type="OrthoDB" id="9803617at2"/>
<evidence type="ECO:0000313" key="5">
    <source>
        <dbReference type="EMBL" id="PPE74439.1"/>
    </source>
</evidence>
<reference evidence="5 6" key="1">
    <citation type="submission" date="2018-02" db="EMBL/GenBank/DDBJ databases">
        <title>Genome sequencing of Solimonas sp. HR-BB.</title>
        <authorList>
            <person name="Lee Y."/>
            <person name="Jeon C.O."/>
        </authorList>
    </citation>
    <scope>NUCLEOTIDE SEQUENCE [LARGE SCALE GENOMIC DNA]</scope>
    <source>
        <strain evidence="5 6">HR-BB</strain>
    </source>
</reference>
<dbReference type="NCBIfam" id="NF009589">
    <property type="entry name" value="PRK13030.1"/>
    <property type="match status" value="1"/>
</dbReference>
<dbReference type="GO" id="GO:0016625">
    <property type="term" value="F:oxidoreductase activity, acting on the aldehyde or oxo group of donors, iron-sulfur protein as acceptor"/>
    <property type="evidence" value="ECO:0007669"/>
    <property type="project" value="UniProtKB-ARBA"/>
</dbReference>
<dbReference type="InterPro" id="IPR029061">
    <property type="entry name" value="THDP-binding"/>
</dbReference>
<evidence type="ECO:0000259" key="2">
    <source>
        <dbReference type="Pfam" id="PF01558"/>
    </source>
</evidence>
<dbReference type="InterPro" id="IPR046667">
    <property type="entry name" value="DUF6537"/>
</dbReference>
<keyword evidence="1" id="KW-0560">Oxidoreductase</keyword>
<dbReference type="InterPro" id="IPR019752">
    <property type="entry name" value="Pyrv/ketoisovalerate_OxRed_cat"/>
</dbReference>
<dbReference type="PANTHER" id="PTHR48084:SF3">
    <property type="entry name" value="SUBUNIT OF PYRUVATE:FLAVODOXIN OXIDOREDUCTASE"/>
    <property type="match status" value="1"/>
</dbReference>
<dbReference type="PANTHER" id="PTHR48084">
    <property type="entry name" value="2-OXOGLUTARATE OXIDOREDUCTASE SUBUNIT KORB-RELATED"/>
    <property type="match status" value="1"/>
</dbReference>
<dbReference type="GO" id="GO:0045333">
    <property type="term" value="P:cellular respiration"/>
    <property type="evidence" value="ECO:0007669"/>
    <property type="project" value="UniProtKB-ARBA"/>
</dbReference>
<keyword evidence="5" id="KW-0670">Pyruvate</keyword>
<dbReference type="InterPro" id="IPR011766">
    <property type="entry name" value="TPP_enzyme_TPP-bd"/>
</dbReference>
<dbReference type="AlphaFoldDB" id="A0A2S5THI1"/>
<organism evidence="5 6">
    <name type="scientific">Solimonas fluminis</name>
    <dbReference type="NCBI Taxonomy" id="2086571"/>
    <lineage>
        <taxon>Bacteria</taxon>
        <taxon>Pseudomonadati</taxon>
        <taxon>Pseudomonadota</taxon>
        <taxon>Gammaproteobacteria</taxon>
        <taxon>Nevskiales</taxon>
        <taxon>Nevskiaceae</taxon>
        <taxon>Solimonas</taxon>
    </lineage>
</organism>
<dbReference type="Pfam" id="PF02775">
    <property type="entry name" value="TPP_enzyme_C"/>
    <property type="match status" value="1"/>
</dbReference>
<evidence type="ECO:0000259" key="4">
    <source>
        <dbReference type="Pfam" id="PF20169"/>
    </source>
</evidence>
<dbReference type="InterPro" id="IPR002869">
    <property type="entry name" value="Pyrv_flavodox_OxRed_cen"/>
</dbReference>
<dbReference type="Gene3D" id="3.40.50.970">
    <property type="match status" value="2"/>
</dbReference>
<dbReference type="CDD" id="cd02008">
    <property type="entry name" value="TPP_IOR_alpha"/>
    <property type="match status" value="1"/>
</dbReference>
<feature type="domain" description="Pyruvate/ketoisovalerate oxidoreductase catalytic" evidence="2">
    <location>
        <begin position="752"/>
        <end position="938"/>
    </location>
</feature>
<evidence type="ECO:0000256" key="1">
    <source>
        <dbReference type="ARBA" id="ARBA00023002"/>
    </source>
</evidence>
<gene>
    <name evidence="5" type="ORF">C3942_06635</name>
</gene>
<dbReference type="SUPFAM" id="SSF52518">
    <property type="entry name" value="Thiamin diphosphate-binding fold (THDP-binding)"/>
    <property type="match status" value="2"/>
</dbReference>
<dbReference type="CDD" id="cd07034">
    <property type="entry name" value="TPP_PYR_PFOR_IOR-alpha_like"/>
    <property type="match status" value="1"/>
</dbReference>